<reference evidence="2 3" key="1">
    <citation type="submission" date="2017-04" db="EMBL/GenBank/DDBJ databases">
        <authorList>
            <person name="Afonso C.L."/>
            <person name="Miller P.J."/>
            <person name="Scott M.A."/>
            <person name="Spackman E."/>
            <person name="Goraichik I."/>
            <person name="Dimitrov K.M."/>
            <person name="Suarez D.L."/>
            <person name="Swayne D.E."/>
        </authorList>
    </citation>
    <scope>NUCLEOTIDE SEQUENCE [LARGE SCALE GENOMIC DNA]</scope>
    <source>
        <strain evidence="2 3">DSM 11622</strain>
    </source>
</reference>
<organism evidence="2 3">
    <name type="scientific">Hymenobacter roseosalivarius DSM 11622</name>
    <dbReference type="NCBI Taxonomy" id="645990"/>
    <lineage>
        <taxon>Bacteria</taxon>
        <taxon>Pseudomonadati</taxon>
        <taxon>Bacteroidota</taxon>
        <taxon>Cytophagia</taxon>
        <taxon>Cytophagales</taxon>
        <taxon>Hymenobacteraceae</taxon>
        <taxon>Hymenobacter</taxon>
    </lineage>
</organism>
<feature type="chain" id="PRO_5013026338" description="Secreted protein" evidence="1">
    <location>
        <begin position="21"/>
        <end position="220"/>
    </location>
</feature>
<name>A0A1W1VKX5_9BACT</name>
<sequence length="220" mass="24572">MKQLLLVVGLVLGLSGVGFAQQDTLDVNSTKPGREYRGFALGEVTTPEGRKIRLYLPVSTDGFGKVLSFYDKSPDIRSKPKMKMIGVDKVQSMVVEGIYSETMIVEGKNKKVLATRLLEGPAELFNYAEAEAIPIPVAPLAGAVMVMAAIPYTNNHWYVRRGGELVEVKRSIFRQQMTEYFKDCPELAQKIQQDLSDYQYRDMRAIIAQYNLLLAAKASK</sequence>
<evidence type="ECO:0000256" key="1">
    <source>
        <dbReference type="SAM" id="SignalP"/>
    </source>
</evidence>
<evidence type="ECO:0000313" key="2">
    <source>
        <dbReference type="EMBL" id="SMB94039.1"/>
    </source>
</evidence>
<evidence type="ECO:0008006" key="4">
    <source>
        <dbReference type="Google" id="ProtNLM"/>
    </source>
</evidence>
<keyword evidence="3" id="KW-1185">Reference proteome</keyword>
<dbReference type="Proteomes" id="UP000192266">
    <property type="component" value="Unassembled WGS sequence"/>
</dbReference>
<dbReference type="RefSeq" id="WP_143434878.1">
    <property type="nucleotide sequence ID" value="NZ_FWWW01000066.1"/>
</dbReference>
<dbReference type="AlphaFoldDB" id="A0A1W1VKX5"/>
<proteinExistence type="predicted"/>
<keyword evidence="1" id="KW-0732">Signal</keyword>
<dbReference type="EMBL" id="FWWW01000066">
    <property type="protein sequence ID" value="SMB94039.1"/>
    <property type="molecule type" value="Genomic_DNA"/>
</dbReference>
<evidence type="ECO:0000313" key="3">
    <source>
        <dbReference type="Proteomes" id="UP000192266"/>
    </source>
</evidence>
<feature type="signal peptide" evidence="1">
    <location>
        <begin position="1"/>
        <end position="20"/>
    </location>
</feature>
<dbReference type="OrthoDB" id="880762at2"/>
<accession>A0A1W1VKX5</accession>
<protein>
    <recommendedName>
        <fullName evidence="4">Secreted protein</fullName>
    </recommendedName>
</protein>
<gene>
    <name evidence="2" type="ORF">SAMN00120144_2328</name>
</gene>